<evidence type="ECO:0000256" key="1">
    <source>
        <dbReference type="SAM" id="MobiDB-lite"/>
    </source>
</evidence>
<evidence type="ECO:0000313" key="3">
    <source>
        <dbReference type="EMBL" id="EMI54612.1"/>
    </source>
</evidence>
<dbReference type="Gene3D" id="3.20.20.70">
    <property type="entry name" value="Aldolase class I"/>
    <property type="match status" value="1"/>
</dbReference>
<dbReference type="GO" id="GO:0003824">
    <property type="term" value="F:catalytic activity"/>
    <property type="evidence" value="ECO:0007669"/>
    <property type="project" value="InterPro"/>
</dbReference>
<comment type="caution">
    <text evidence="3">The sequence shown here is derived from an EMBL/GenBank/DDBJ whole genome shotgun (WGS) entry which is preliminary data.</text>
</comment>
<reference evidence="3 4" key="1">
    <citation type="journal article" date="2013" name="Mar. Genomics">
        <title>Expression of sulfatases in Rhodopirellula baltica and the diversity of sulfatases in the genus Rhodopirellula.</title>
        <authorList>
            <person name="Wegner C.E."/>
            <person name="Richter-Heitmann T."/>
            <person name="Klindworth A."/>
            <person name="Klockow C."/>
            <person name="Richter M."/>
            <person name="Achstetter T."/>
            <person name="Glockner F.O."/>
            <person name="Harder J."/>
        </authorList>
    </citation>
    <scope>NUCLEOTIDE SEQUENCE [LARGE SCALE GENOMIC DNA]</scope>
    <source>
        <strain evidence="3 4">SM41</strain>
    </source>
</reference>
<name>M5TZH9_9BACT</name>
<dbReference type="SUPFAM" id="SSF51412">
    <property type="entry name" value="Inosine monophosphate dehydrogenase (IMPDH)"/>
    <property type="match status" value="1"/>
</dbReference>
<gene>
    <name evidence="3" type="ORF">RSSM_03939</name>
</gene>
<accession>M5TZH9</accession>
<evidence type="ECO:0000259" key="2">
    <source>
        <dbReference type="Pfam" id="PF00478"/>
    </source>
</evidence>
<feature type="domain" description="IMP dehydrogenase/GMP reductase" evidence="2">
    <location>
        <begin position="1"/>
        <end position="32"/>
    </location>
</feature>
<keyword evidence="4" id="KW-1185">Reference proteome</keyword>
<dbReference type="InterPro" id="IPR013785">
    <property type="entry name" value="Aldolase_TIM"/>
</dbReference>
<dbReference type="Proteomes" id="UP000011885">
    <property type="component" value="Unassembled WGS sequence"/>
</dbReference>
<organism evidence="3 4">
    <name type="scientific">Rhodopirellula sallentina SM41</name>
    <dbReference type="NCBI Taxonomy" id="1263870"/>
    <lineage>
        <taxon>Bacteria</taxon>
        <taxon>Pseudomonadati</taxon>
        <taxon>Planctomycetota</taxon>
        <taxon>Planctomycetia</taxon>
        <taxon>Pirellulales</taxon>
        <taxon>Pirellulaceae</taxon>
        <taxon>Rhodopirellula</taxon>
    </lineage>
</organism>
<dbReference type="InterPro" id="IPR001093">
    <property type="entry name" value="IMP_DH_GMPRt"/>
</dbReference>
<sequence>MGYLGTRTIDELRRDAKFLRVSAATVRENHPHDIAITQEAPNYSPDVHSGDSN</sequence>
<feature type="region of interest" description="Disordered" evidence="1">
    <location>
        <begin position="30"/>
        <end position="53"/>
    </location>
</feature>
<dbReference type="EMBL" id="ANOH01000272">
    <property type="protein sequence ID" value="EMI54612.1"/>
    <property type="molecule type" value="Genomic_DNA"/>
</dbReference>
<dbReference type="PATRIC" id="fig|1263870.3.peg.4170"/>
<dbReference type="Pfam" id="PF00478">
    <property type="entry name" value="IMPDH"/>
    <property type="match status" value="1"/>
</dbReference>
<dbReference type="AlphaFoldDB" id="M5TZH9"/>
<protein>
    <submittedName>
        <fullName evidence="3">RecA protein</fullName>
    </submittedName>
</protein>
<evidence type="ECO:0000313" key="4">
    <source>
        <dbReference type="Proteomes" id="UP000011885"/>
    </source>
</evidence>
<proteinExistence type="predicted"/>